<comment type="catalytic activity">
    <reaction evidence="2">
        <text>2 GTP = 3',3'-c-di-GMP + 2 diphosphate</text>
        <dbReference type="Rhea" id="RHEA:24898"/>
        <dbReference type="ChEBI" id="CHEBI:33019"/>
        <dbReference type="ChEBI" id="CHEBI:37565"/>
        <dbReference type="ChEBI" id="CHEBI:58805"/>
        <dbReference type="EC" id="2.7.7.65"/>
    </reaction>
</comment>
<dbReference type="Proteomes" id="UP000031572">
    <property type="component" value="Unassembled WGS sequence"/>
</dbReference>
<comment type="caution">
    <text evidence="5">The sequence shown here is derived from an EMBL/GenBank/DDBJ whole genome shotgun (WGS) entry which is preliminary data.</text>
</comment>
<dbReference type="GO" id="GO:0005886">
    <property type="term" value="C:plasma membrane"/>
    <property type="evidence" value="ECO:0007669"/>
    <property type="project" value="TreeGrafter"/>
</dbReference>
<dbReference type="EMBL" id="JWJG01000028">
    <property type="protein sequence ID" value="KIF81941.1"/>
    <property type="molecule type" value="Genomic_DNA"/>
</dbReference>
<reference evidence="5 6" key="1">
    <citation type="submission" date="2014-12" db="EMBL/GenBank/DDBJ databases">
        <title>Denitrispirillum autotrophicum gen. nov., sp. nov., Denitrifying, Facultatively Autotrophic Bacteria Isolated from Rice Paddy Soil.</title>
        <authorList>
            <person name="Ishii S."/>
            <person name="Ashida N."/>
            <person name="Ohno H."/>
            <person name="Otsuka S."/>
            <person name="Yokota A."/>
            <person name="Senoo K."/>
        </authorList>
    </citation>
    <scope>NUCLEOTIDE SEQUENCE [LARGE SCALE GENOMIC DNA]</scope>
    <source>
        <strain evidence="5 6">TSA66</strain>
    </source>
</reference>
<dbReference type="CDD" id="cd01949">
    <property type="entry name" value="GGDEF"/>
    <property type="match status" value="1"/>
</dbReference>
<accession>A0A0C2BV91</accession>
<dbReference type="PANTHER" id="PTHR45138:SF9">
    <property type="entry name" value="DIGUANYLATE CYCLASE DGCM-RELATED"/>
    <property type="match status" value="1"/>
</dbReference>
<dbReference type="PROSITE" id="PS50887">
    <property type="entry name" value="GGDEF"/>
    <property type="match status" value="1"/>
</dbReference>
<dbReference type="SUPFAM" id="SSF55073">
    <property type="entry name" value="Nucleotide cyclase"/>
    <property type="match status" value="1"/>
</dbReference>
<feature type="transmembrane region" description="Helical" evidence="3">
    <location>
        <begin position="92"/>
        <end position="109"/>
    </location>
</feature>
<evidence type="ECO:0000313" key="6">
    <source>
        <dbReference type="Proteomes" id="UP000031572"/>
    </source>
</evidence>
<keyword evidence="3" id="KW-1133">Transmembrane helix</keyword>
<feature type="transmembrane region" description="Helical" evidence="3">
    <location>
        <begin position="189"/>
        <end position="209"/>
    </location>
</feature>
<dbReference type="AlphaFoldDB" id="A0A0C2BV91"/>
<dbReference type="GO" id="GO:0043709">
    <property type="term" value="P:cell adhesion involved in single-species biofilm formation"/>
    <property type="evidence" value="ECO:0007669"/>
    <property type="project" value="TreeGrafter"/>
</dbReference>
<evidence type="ECO:0000256" key="2">
    <source>
        <dbReference type="ARBA" id="ARBA00034247"/>
    </source>
</evidence>
<dbReference type="NCBIfam" id="TIGR00254">
    <property type="entry name" value="GGDEF"/>
    <property type="match status" value="1"/>
</dbReference>
<dbReference type="EC" id="2.7.7.65" evidence="1"/>
<dbReference type="STRING" id="709839.TSA66_15845"/>
<dbReference type="RefSeq" id="WP_040040692.1">
    <property type="nucleotide sequence ID" value="NZ_JWJG01000028.1"/>
</dbReference>
<dbReference type="Gene3D" id="3.30.70.270">
    <property type="match status" value="1"/>
</dbReference>
<keyword evidence="3" id="KW-0812">Transmembrane</keyword>
<organism evidence="5 6">
    <name type="scientific">Noviherbaspirillum autotrophicum</name>
    <dbReference type="NCBI Taxonomy" id="709839"/>
    <lineage>
        <taxon>Bacteria</taxon>
        <taxon>Pseudomonadati</taxon>
        <taxon>Pseudomonadota</taxon>
        <taxon>Betaproteobacteria</taxon>
        <taxon>Burkholderiales</taxon>
        <taxon>Oxalobacteraceae</taxon>
        <taxon>Noviherbaspirillum</taxon>
    </lineage>
</organism>
<protein>
    <recommendedName>
        <fullName evidence="1">diguanylate cyclase</fullName>
        <ecNumber evidence="1">2.7.7.65</ecNumber>
    </recommendedName>
</protein>
<keyword evidence="3" id="KW-0472">Membrane</keyword>
<feature type="transmembrane region" description="Helical" evidence="3">
    <location>
        <begin position="37"/>
        <end position="53"/>
    </location>
</feature>
<evidence type="ECO:0000313" key="5">
    <source>
        <dbReference type="EMBL" id="KIF81941.1"/>
    </source>
</evidence>
<dbReference type="Pfam" id="PF00990">
    <property type="entry name" value="GGDEF"/>
    <property type="match status" value="1"/>
</dbReference>
<feature type="transmembrane region" description="Helical" evidence="3">
    <location>
        <begin position="6"/>
        <end position="25"/>
    </location>
</feature>
<evidence type="ECO:0000256" key="1">
    <source>
        <dbReference type="ARBA" id="ARBA00012528"/>
    </source>
</evidence>
<proteinExistence type="predicted"/>
<name>A0A0C2BV91_9BURK</name>
<dbReference type="GO" id="GO:0052621">
    <property type="term" value="F:diguanylate cyclase activity"/>
    <property type="evidence" value="ECO:0007669"/>
    <property type="project" value="UniProtKB-EC"/>
</dbReference>
<dbReference type="PANTHER" id="PTHR45138">
    <property type="entry name" value="REGULATORY COMPONENTS OF SENSORY TRANSDUCTION SYSTEM"/>
    <property type="match status" value="1"/>
</dbReference>
<dbReference type="GO" id="GO:1902201">
    <property type="term" value="P:negative regulation of bacterial-type flagellum-dependent cell motility"/>
    <property type="evidence" value="ECO:0007669"/>
    <property type="project" value="TreeGrafter"/>
</dbReference>
<sequence>MTVLSGIFLVSACLCILMLVVLSALDRRDEPGVAEWMMANAVGFASFILYALGRQLPPLLAYEAANATYALATLATLAGFRRFSGPPASMTVYAVSLVLFTVAIALFHYKYDSFALRTIAVSTFQTVVLASIAGTVFQAKGAGHSRYPYLFTVSAATIFALGNAVRAVVHVAQSGAVSSLLQPSPWSVFFISAGALVLPTLTFGSMMMVHDRMLIHAANAASRDFLTGALTREIFLERLEREWVRCRSTGRKLSMLMIEVDRMQALRAAFGNAAGDQVKVNVALLADGVFRSTDCFARMGAAEFAALLPQTGPAAALKIAQRLRARVAKTAAPAGFASGPGGAPACTISIGLAVLREGESIPDLLAHAQKALHAAKAAGGNRVECAGA</sequence>
<feature type="transmembrane region" description="Helical" evidence="3">
    <location>
        <begin position="115"/>
        <end position="137"/>
    </location>
</feature>
<feature type="domain" description="GGDEF" evidence="4">
    <location>
        <begin position="251"/>
        <end position="388"/>
    </location>
</feature>
<feature type="transmembrane region" description="Helical" evidence="3">
    <location>
        <begin position="59"/>
        <end position="80"/>
    </location>
</feature>
<keyword evidence="6" id="KW-1185">Reference proteome</keyword>
<dbReference type="SMART" id="SM00267">
    <property type="entry name" value="GGDEF"/>
    <property type="match status" value="1"/>
</dbReference>
<dbReference type="InterPro" id="IPR043128">
    <property type="entry name" value="Rev_trsase/Diguanyl_cyclase"/>
</dbReference>
<dbReference type="InterPro" id="IPR050469">
    <property type="entry name" value="Diguanylate_Cyclase"/>
</dbReference>
<evidence type="ECO:0000256" key="3">
    <source>
        <dbReference type="SAM" id="Phobius"/>
    </source>
</evidence>
<evidence type="ECO:0000259" key="4">
    <source>
        <dbReference type="PROSITE" id="PS50887"/>
    </source>
</evidence>
<dbReference type="InterPro" id="IPR000160">
    <property type="entry name" value="GGDEF_dom"/>
</dbReference>
<gene>
    <name evidence="5" type="ORF">TSA66_15845</name>
</gene>
<dbReference type="OrthoDB" id="9813903at2"/>
<dbReference type="InterPro" id="IPR029787">
    <property type="entry name" value="Nucleotide_cyclase"/>
</dbReference>
<feature type="transmembrane region" description="Helical" evidence="3">
    <location>
        <begin position="149"/>
        <end position="169"/>
    </location>
</feature>